<gene>
    <name evidence="15" type="ORF">MERR_LOCUS19975</name>
</gene>
<dbReference type="Pfam" id="PF00579">
    <property type="entry name" value="tRNA-synt_1b"/>
    <property type="match status" value="2"/>
</dbReference>
<evidence type="ECO:0000256" key="11">
    <source>
        <dbReference type="ARBA" id="ARBA00033323"/>
    </source>
</evidence>
<evidence type="ECO:0000256" key="3">
    <source>
        <dbReference type="ARBA" id="ARBA00005594"/>
    </source>
</evidence>
<evidence type="ECO:0000256" key="5">
    <source>
        <dbReference type="ARBA" id="ARBA00022490"/>
    </source>
</evidence>
<evidence type="ECO:0000256" key="10">
    <source>
        <dbReference type="ARBA" id="ARBA00023146"/>
    </source>
</evidence>
<keyword evidence="6 13" id="KW-0436">Ligase</keyword>
<evidence type="ECO:0000256" key="14">
    <source>
        <dbReference type="SAM" id="MobiDB-lite"/>
    </source>
</evidence>
<dbReference type="GO" id="GO:0005829">
    <property type="term" value="C:cytosol"/>
    <property type="evidence" value="ECO:0007669"/>
    <property type="project" value="UniProtKB-SubCell"/>
</dbReference>
<dbReference type="Gene3D" id="3.40.50.620">
    <property type="entry name" value="HUPs"/>
    <property type="match status" value="2"/>
</dbReference>
<dbReference type="InterPro" id="IPR050489">
    <property type="entry name" value="Tyr-tRNA_synthase"/>
</dbReference>
<comment type="caution">
    <text evidence="15">The sequence shown here is derived from an EMBL/GenBank/DDBJ whole genome shotgun (WGS) entry which is preliminary data.</text>
</comment>
<keyword evidence="7 13" id="KW-0547">Nucleotide-binding</keyword>
<feature type="region of interest" description="Disordered" evidence="14">
    <location>
        <begin position="165"/>
        <end position="229"/>
    </location>
</feature>
<evidence type="ECO:0000256" key="13">
    <source>
        <dbReference type="RuleBase" id="RU363036"/>
    </source>
</evidence>
<comment type="subcellular location">
    <subcellularLocation>
        <location evidence="2">Cytoplasm</location>
        <location evidence="2">Cytosol</location>
    </subcellularLocation>
</comment>
<evidence type="ECO:0000313" key="15">
    <source>
        <dbReference type="EMBL" id="CAA7032740.1"/>
    </source>
</evidence>
<keyword evidence="10 13" id="KW-0030">Aminoacyl-tRNA synthetase</keyword>
<dbReference type="GO" id="GO:0005524">
    <property type="term" value="F:ATP binding"/>
    <property type="evidence" value="ECO:0007669"/>
    <property type="project" value="UniProtKB-KW"/>
</dbReference>
<dbReference type="OrthoDB" id="197206at2759"/>
<keyword evidence="8 13" id="KW-0067">ATP-binding</keyword>
<dbReference type="EMBL" id="CACVBM020001127">
    <property type="protein sequence ID" value="CAA7032740.1"/>
    <property type="molecule type" value="Genomic_DNA"/>
</dbReference>
<evidence type="ECO:0000256" key="2">
    <source>
        <dbReference type="ARBA" id="ARBA00004514"/>
    </source>
</evidence>
<keyword evidence="9 13" id="KW-0648">Protein biosynthesis</keyword>
<evidence type="ECO:0000256" key="6">
    <source>
        <dbReference type="ARBA" id="ARBA00022598"/>
    </source>
</evidence>
<dbReference type="AlphaFoldDB" id="A0A6D2IYL8"/>
<dbReference type="EC" id="6.1.1.1" evidence="4"/>
<dbReference type="InterPro" id="IPR023617">
    <property type="entry name" value="Tyr-tRNA-ligase_arc/euk-type"/>
</dbReference>
<comment type="similarity">
    <text evidence="3 13">Belongs to the class-I aminoacyl-tRNA synthetase family.</text>
</comment>
<comment type="catalytic activity">
    <reaction evidence="12">
        <text>tRNA(Tyr) + L-tyrosine + ATP = L-tyrosyl-tRNA(Tyr) + AMP + diphosphate + H(+)</text>
        <dbReference type="Rhea" id="RHEA:10220"/>
        <dbReference type="Rhea" id="RHEA-COMP:9706"/>
        <dbReference type="Rhea" id="RHEA-COMP:9707"/>
        <dbReference type="ChEBI" id="CHEBI:15378"/>
        <dbReference type="ChEBI" id="CHEBI:30616"/>
        <dbReference type="ChEBI" id="CHEBI:33019"/>
        <dbReference type="ChEBI" id="CHEBI:58315"/>
        <dbReference type="ChEBI" id="CHEBI:78442"/>
        <dbReference type="ChEBI" id="CHEBI:78536"/>
        <dbReference type="ChEBI" id="CHEBI:456215"/>
        <dbReference type="EC" id="6.1.1.1"/>
    </reaction>
</comment>
<evidence type="ECO:0000256" key="12">
    <source>
        <dbReference type="ARBA" id="ARBA00048248"/>
    </source>
</evidence>
<organism evidence="15 16">
    <name type="scientific">Microthlaspi erraticum</name>
    <dbReference type="NCBI Taxonomy" id="1685480"/>
    <lineage>
        <taxon>Eukaryota</taxon>
        <taxon>Viridiplantae</taxon>
        <taxon>Streptophyta</taxon>
        <taxon>Embryophyta</taxon>
        <taxon>Tracheophyta</taxon>
        <taxon>Spermatophyta</taxon>
        <taxon>Magnoliopsida</taxon>
        <taxon>eudicotyledons</taxon>
        <taxon>Gunneridae</taxon>
        <taxon>Pentapetalae</taxon>
        <taxon>rosids</taxon>
        <taxon>malvids</taxon>
        <taxon>Brassicales</taxon>
        <taxon>Brassicaceae</taxon>
        <taxon>Coluteocarpeae</taxon>
        <taxon>Microthlaspi</taxon>
    </lineage>
</organism>
<dbReference type="FunFam" id="3.40.50.620:FF:000103">
    <property type="entry name" value="tyrosine--tRNA ligase 1, cytoplasmic"/>
    <property type="match status" value="1"/>
</dbReference>
<dbReference type="PANTHER" id="PTHR46264:SF4">
    <property type="entry name" value="TYROSINE--TRNA LIGASE, CYTOPLASMIC"/>
    <property type="match status" value="1"/>
</dbReference>
<dbReference type="PANTHER" id="PTHR46264">
    <property type="entry name" value="TYROSINE-TRNA LIGASE"/>
    <property type="match status" value="1"/>
</dbReference>
<evidence type="ECO:0000256" key="1">
    <source>
        <dbReference type="ARBA" id="ARBA00002025"/>
    </source>
</evidence>
<feature type="compositionally biased region" description="Polar residues" evidence="14">
    <location>
        <begin position="187"/>
        <end position="203"/>
    </location>
</feature>
<evidence type="ECO:0000256" key="9">
    <source>
        <dbReference type="ARBA" id="ARBA00022917"/>
    </source>
</evidence>
<dbReference type="GO" id="GO:0006437">
    <property type="term" value="P:tyrosyl-tRNA aminoacylation"/>
    <property type="evidence" value="ECO:0007669"/>
    <property type="project" value="TreeGrafter"/>
</dbReference>
<dbReference type="SUPFAM" id="SSF52374">
    <property type="entry name" value="Nucleotidylyl transferase"/>
    <property type="match status" value="1"/>
</dbReference>
<protein>
    <recommendedName>
        <fullName evidence="4">tyrosine--tRNA ligase</fullName>
        <ecNumber evidence="4">6.1.1.1</ecNumber>
    </recommendedName>
    <alternativeName>
        <fullName evidence="11">Tyrosyl-tRNA synthetase</fullName>
    </alternativeName>
</protein>
<keyword evidence="16" id="KW-1185">Reference proteome</keyword>
<feature type="compositionally biased region" description="Basic and acidic residues" evidence="14">
    <location>
        <begin position="172"/>
        <end position="186"/>
    </location>
</feature>
<evidence type="ECO:0000256" key="8">
    <source>
        <dbReference type="ARBA" id="ARBA00022840"/>
    </source>
</evidence>
<evidence type="ECO:0000256" key="7">
    <source>
        <dbReference type="ARBA" id="ARBA00022741"/>
    </source>
</evidence>
<dbReference type="PIRSF" id="PIRSF006588">
    <property type="entry name" value="TyrRS_arch_euk"/>
    <property type="match status" value="1"/>
</dbReference>
<accession>A0A6D2IYL8</accession>
<dbReference type="InterPro" id="IPR014729">
    <property type="entry name" value="Rossmann-like_a/b/a_fold"/>
</dbReference>
<name>A0A6D2IYL8_9BRAS</name>
<comment type="function">
    <text evidence="1">Catalyzes the attachment of tyrosine to tRNA(Tyr) in a two-step reaction: tyrosine is first activated by ATP to form Tyr-AMP and then transferred to the acceptor end of tRNA(Tyr).</text>
</comment>
<feature type="compositionally biased region" description="Basic and acidic residues" evidence="14">
    <location>
        <begin position="216"/>
        <end position="229"/>
    </location>
</feature>
<dbReference type="Proteomes" id="UP000467841">
    <property type="component" value="Unassembled WGS sequence"/>
</dbReference>
<evidence type="ECO:0000313" key="16">
    <source>
        <dbReference type="Proteomes" id="UP000467841"/>
    </source>
</evidence>
<keyword evidence="5" id="KW-0963">Cytoplasm</keyword>
<dbReference type="FunFam" id="3.40.50.620:FF:000085">
    <property type="entry name" value="Tyrosine--tRNA ligase 1 cytoplasmic"/>
    <property type="match status" value="1"/>
</dbReference>
<proteinExistence type="inferred from homology"/>
<sequence>METASIFSSSHPPSSPPMRFEEVVKRFQTFRNIATEEPIEEEKLRTLLANKASPICYDRFEPSGRMHIAQGLMKVINVNKLTSSGFRVKIVIADCFTQLNNKRGGDLKKARVVGEYFKEICKAVGMMNNKVEFLWSSEVTNAKPDKYWPLVIDIARIYKVRDAQTDELSTPETDKPSTPETDKLTDKLSTPETNKLTDKPSTPETDKLTDKLSTAETDKLSTPETDKPSTAEALYPCVQCADILFLEADICLLGMDQREVNKLARNYYEDKTPVILSQHMLPGLKQGEESMSKSDLAIFMEDEEAQVNVKIKKAYCPPKIVEGNPCLEYVEHIVLPWFDEFAVERREEHGGDKTFKRIEEIVADYESGELHPEDLKKGLTKALNRILQPVRDHFKTDAHAKSLLRQIKAYKK</sequence>
<evidence type="ECO:0000256" key="4">
    <source>
        <dbReference type="ARBA" id="ARBA00013160"/>
    </source>
</evidence>
<reference evidence="15" key="1">
    <citation type="submission" date="2020-01" db="EMBL/GenBank/DDBJ databases">
        <authorList>
            <person name="Mishra B."/>
        </authorList>
    </citation>
    <scope>NUCLEOTIDE SEQUENCE [LARGE SCALE GENOMIC DNA]</scope>
</reference>
<dbReference type="GO" id="GO:0004831">
    <property type="term" value="F:tyrosine-tRNA ligase activity"/>
    <property type="evidence" value="ECO:0007669"/>
    <property type="project" value="UniProtKB-EC"/>
</dbReference>
<dbReference type="InterPro" id="IPR002305">
    <property type="entry name" value="aa-tRNA-synth_Ic"/>
</dbReference>